<evidence type="ECO:0000256" key="6">
    <source>
        <dbReference type="ARBA" id="ARBA00040849"/>
    </source>
</evidence>
<dbReference type="InterPro" id="IPR022728">
    <property type="entry name" value="Period_circadian-like_C"/>
</dbReference>
<dbReference type="SUPFAM" id="SSF55785">
    <property type="entry name" value="PYP-like sensor domain (PAS domain)"/>
    <property type="match status" value="2"/>
</dbReference>
<feature type="region of interest" description="Disordered" evidence="7">
    <location>
        <begin position="1073"/>
        <end position="1098"/>
    </location>
</feature>
<accession>A0A8B8G2X2</accession>
<sequence length="1098" mass="126106">MEETKQFTVKQSQSGDDSGYSCTSLQSKYSVKLCHSQSASSGDSCFDERRLTTSESAEKGKLSTLNTSNETQNQTTLRYVSGLETTTNQESNDDNLKSEQMILTKFEPQSGQLFSTDDLTDLPSTSKVEFDKPKHLKEDTKSNREQNSTTFLHLANLCQSYHDHKNQKTENSNGNHRFTIKDTILKEVNNQEMLLKEIIESNEVHDDLFGVIVSMNDGLIINTSNSIQKNMGYPKDMYQGRSFVDLIHPNDRISFISYVTSVLTDPYTVSKQDGTSSVTFLKSKNNDGFYCNMQRNKGLNSGYPITQRKNQYQVCKLTTTFKDLSYVSASSSHLVNEIKISRSQLILIVNAQLVHSAYTYPEERPESPVNFITKHNALFEWCYVDHLIISHFGYLPQNIIGRSIFSYFKHEDITMIREVHENMIRDKSISYIGKPYRFKCQNGDFALVQTEWSNFVNPWSDRTEFFIGKHKVIQGPINPDVTFPVDDVTPGEKITNENKTINIFDDCKKVLNKNNYEANEASHWINEMTKLNNNIKKQTSKKNQKMGLCTNCLVKKMDASIQFPFKVEVQPKTCDSFSDHGSVMLGEISPHHNYENKSSSETPPSYTQLNYNNNIQRFFNSNLKTNSVEDLTDQSYLKEASRDIDTLFDVDMENSQSDTLLQNLTPSSNIYINNFSVSYSEQNSSKSSQQPLTQKILLQHNKIMEDDLVKQHKSNTKKNKYSGVQKQNVPEETKMINNIIHGVKRSNSSAYESDTYKLTKKKHLKNSNSTVVTQAQDNANNIVAATHTVARATQIWPPSQITRDSQTTVDLSRLMPDLTDQVHYYSSSIGNNVISTKVNEFEGTYATKNPCEQNQDPITNLFQSLSIPLYATVPMINHIPQNSQILQPYFYYQNQLLLQQPTQSIQFEQTVNPQSELQVPAAPNVHSVFYQKTTESQAFQVNQEEIITSSDSEFKREFGSFKSSNGRLYSYEDSSFYSLSLRDKTDSSDREDWPSEFNKSKFTDQFIKRQPFWMENIESNPDLIFRYQIELEDVNKILQRDMEALKTFTQPSLVKEQFRQLCAEMDDYDDSKINFEDGSTLSSEDDEWVNQLEHRERP</sequence>
<evidence type="ECO:0000313" key="9">
    <source>
        <dbReference type="Proteomes" id="UP000694846"/>
    </source>
</evidence>
<dbReference type="PROSITE" id="PS50112">
    <property type="entry name" value="PAS"/>
    <property type="match status" value="2"/>
</dbReference>
<evidence type="ECO:0000256" key="1">
    <source>
        <dbReference type="ARBA" id="ARBA00004123"/>
    </source>
</evidence>
<keyword evidence="3" id="KW-0677">Repeat</keyword>
<evidence type="ECO:0000256" key="4">
    <source>
        <dbReference type="ARBA" id="ARBA00023108"/>
    </source>
</evidence>
<dbReference type="AlphaFoldDB" id="A0A8B8G2X2"/>
<dbReference type="SMART" id="SM00091">
    <property type="entry name" value="PAS"/>
    <property type="match status" value="2"/>
</dbReference>
<dbReference type="Gene3D" id="3.30.450.20">
    <property type="entry name" value="PAS domain"/>
    <property type="match status" value="2"/>
</dbReference>
<dbReference type="PANTHER" id="PTHR11269:SF16">
    <property type="entry name" value="PERIOD CIRCADIAN PROTEIN"/>
    <property type="match status" value="1"/>
</dbReference>
<proteinExistence type="predicted"/>
<dbReference type="OrthoDB" id="7788983at2759"/>
<dbReference type="GO" id="GO:0032922">
    <property type="term" value="P:circadian regulation of gene expression"/>
    <property type="evidence" value="ECO:0007669"/>
    <property type="project" value="TreeGrafter"/>
</dbReference>
<feature type="region of interest" description="Disordered" evidence="7">
    <location>
        <begin position="37"/>
        <end position="73"/>
    </location>
</feature>
<keyword evidence="9" id="KW-1185">Reference proteome</keyword>
<dbReference type="GO" id="GO:0000976">
    <property type="term" value="F:transcription cis-regulatory region binding"/>
    <property type="evidence" value="ECO:0007669"/>
    <property type="project" value="TreeGrafter"/>
</dbReference>
<dbReference type="CDD" id="cd00130">
    <property type="entry name" value="PAS"/>
    <property type="match status" value="2"/>
</dbReference>
<gene>
    <name evidence="10" type="primary">LOC112688123</name>
</gene>
<dbReference type="InterPro" id="IPR050760">
    <property type="entry name" value="Period_circadian_regulator"/>
</dbReference>
<feature type="compositionally biased region" description="Polar residues" evidence="7">
    <location>
        <begin position="63"/>
        <end position="73"/>
    </location>
</feature>
<dbReference type="GO" id="GO:0001222">
    <property type="term" value="F:transcription corepressor binding"/>
    <property type="evidence" value="ECO:0007669"/>
    <property type="project" value="TreeGrafter"/>
</dbReference>
<evidence type="ECO:0000256" key="2">
    <source>
        <dbReference type="ARBA" id="ARBA00022553"/>
    </source>
</evidence>
<dbReference type="GO" id="GO:0005737">
    <property type="term" value="C:cytoplasm"/>
    <property type="evidence" value="ECO:0007669"/>
    <property type="project" value="TreeGrafter"/>
</dbReference>
<dbReference type="Pfam" id="PF12114">
    <property type="entry name" value="Period_C"/>
    <property type="match status" value="1"/>
</dbReference>
<dbReference type="GO" id="GO:0043153">
    <property type="term" value="P:entrainment of circadian clock by photoperiod"/>
    <property type="evidence" value="ECO:0007669"/>
    <property type="project" value="TreeGrafter"/>
</dbReference>
<reference evidence="10" key="1">
    <citation type="submission" date="2025-08" db="UniProtKB">
        <authorList>
            <consortium name="RefSeq"/>
        </authorList>
    </citation>
    <scope>IDENTIFICATION</scope>
    <source>
        <tissue evidence="10">Whole body</tissue>
    </source>
</reference>
<keyword evidence="5" id="KW-0539">Nucleus</keyword>
<feature type="domain" description="PAS" evidence="8">
    <location>
        <begin position="191"/>
        <end position="266"/>
    </location>
</feature>
<feature type="region of interest" description="Disordered" evidence="7">
    <location>
        <begin position="1"/>
        <end position="21"/>
    </location>
</feature>
<comment type="subcellular location">
    <subcellularLocation>
        <location evidence="1">Nucleus</location>
    </subcellularLocation>
</comment>
<evidence type="ECO:0000259" key="8">
    <source>
        <dbReference type="PROSITE" id="PS50112"/>
    </source>
</evidence>
<dbReference type="GO" id="GO:0000122">
    <property type="term" value="P:negative regulation of transcription by RNA polymerase II"/>
    <property type="evidence" value="ECO:0007669"/>
    <property type="project" value="TreeGrafter"/>
</dbReference>
<dbReference type="InterPro" id="IPR035965">
    <property type="entry name" value="PAS-like_dom_sf"/>
</dbReference>
<dbReference type="GO" id="GO:0005634">
    <property type="term" value="C:nucleus"/>
    <property type="evidence" value="ECO:0007669"/>
    <property type="project" value="UniProtKB-SubCell"/>
</dbReference>
<keyword evidence="4" id="KW-0090">Biological rhythms</keyword>
<dbReference type="PANTHER" id="PTHR11269">
    <property type="entry name" value="PERIOD CIRCADIAN PROTEIN"/>
    <property type="match status" value="1"/>
</dbReference>
<dbReference type="InterPro" id="IPR000014">
    <property type="entry name" value="PAS"/>
</dbReference>
<dbReference type="CTD" id="31251"/>
<evidence type="ECO:0000313" key="10">
    <source>
        <dbReference type="RefSeq" id="XP_025416946.1"/>
    </source>
</evidence>
<keyword evidence="2" id="KW-0597">Phosphoprotein</keyword>
<name>A0A8B8G2X2_9HEMI</name>
<dbReference type="RefSeq" id="XP_025416946.1">
    <property type="nucleotide sequence ID" value="XM_025561161.1"/>
</dbReference>
<evidence type="ECO:0000256" key="5">
    <source>
        <dbReference type="ARBA" id="ARBA00023242"/>
    </source>
</evidence>
<dbReference type="Proteomes" id="UP000694846">
    <property type="component" value="Unplaced"/>
</dbReference>
<feature type="domain" description="PAS" evidence="8">
    <location>
        <begin position="383"/>
        <end position="427"/>
    </location>
</feature>
<dbReference type="GeneID" id="112688123"/>
<dbReference type="Pfam" id="PF14598">
    <property type="entry name" value="PAS_11"/>
    <property type="match status" value="1"/>
</dbReference>
<feature type="compositionally biased region" description="Basic and acidic residues" evidence="7">
    <location>
        <begin position="46"/>
        <end position="61"/>
    </location>
</feature>
<evidence type="ECO:0000256" key="7">
    <source>
        <dbReference type="SAM" id="MobiDB-lite"/>
    </source>
</evidence>
<protein>
    <recommendedName>
        <fullName evidence="6">Period circadian protein</fullName>
    </recommendedName>
</protein>
<organism evidence="9 10">
    <name type="scientific">Sipha flava</name>
    <name type="common">yellow sugarcane aphid</name>
    <dbReference type="NCBI Taxonomy" id="143950"/>
    <lineage>
        <taxon>Eukaryota</taxon>
        <taxon>Metazoa</taxon>
        <taxon>Ecdysozoa</taxon>
        <taxon>Arthropoda</taxon>
        <taxon>Hexapoda</taxon>
        <taxon>Insecta</taxon>
        <taxon>Pterygota</taxon>
        <taxon>Neoptera</taxon>
        <taxon>Paraneoptera</taxon>
        <taxon>Hemiptera</taxon>
        <taxon>Sternorrhyncha</taxon>
        <taxon>Aphidomorpha</taxon>
        <taxon>Aphidoidea</taxon>
        <taxon>Aphididae</taxon>
        <taxon>Sipha</taxon>
    </lineage>
</organism>
<evidence type="ECO:0000256" key="3">
    <source>
        <dbReference type="ARBA" id="ARBA00022737"/>
    </source>
</evidence>